<name>A0A4Y9T8Q6_PSEFL</name>
<sequence length="1915" mass="214201">MTPTPLDRPPTFQEIRNDLGQISDYLLQGAPIKAQAKPEELVELERLNQALKTHNQTLLHSARALYQPVENSDLQTAQGKALITRLKAELNPALKELDERTQIENKSRKTYLTFEAGILALEHEAKLLAKDRLLHPDWSTTIQNISLGPDARPGLYALTFTYQDTRVEVAGAFVLTEKPTPVVTNLSGDANVGPLLLFLPSRGLEAFDSLAQLDTWLQHAVHSASLRPAFADCLAQQYQALSVAGIWPLALEKIDDAPLFEHLYNARISKRTQDIERALSLIDNPEHSARQLYQYLDKAVGAALPTYDQRLEMRAQALLERSLRYSAPDWYRSADTARRTSLAEHVQHYNQARQALAEFFGPAASPQALAHYQLIEQLDVDLDIQDLDPDQLIVTTQRHVPQVGAYEHKKSLTDLALRGLHTGDENPGSAFLEKTTLSYAGAPLPERYQDLTPRYLAQLLKTVQPRMAFTQLQREIHGRPGLKEAIQHMLDQRINCLAYAALLQQHISEPDYQLIQNLRLGNDPRLSASTLSLHGAQLQDLWVLRQVDSNGKPIRLLLCTPSAPRPEQFMAFDSEIACQTHVLSWSRNSGSAAGKTMSDYLLERVALRFREAMAKTLMGLSFKPHEQEYKEVTFDTPCSHADCLASMAAHFIATQLDDHDSSTAPWYRSTTAANRSKLLTLADDAEGALRTYNADPQSDNAFAGFKAYVHQQAKTALNRLLGRRQDDVDPDKVWAYYPKHFVTSTPAPVNYTTLYRDGYDDSIGFLNEAFAESASFKGPEGIDLSPLTAQKVAASVRGTWIGERYINQVRAKLQNANSPGYDKRREATLAITQLQMRNAALECQLNGHISSMDLAWLEAAIQSMGDKSAAVRQQYKIHRLVIDGDWIIDTLLFSHADNPVLLYTPKAPDHIVFREARLFNHTLKTISGMVGYLTKRAPIQSQARVGQFLKNAREQLPEHINRTTPSAPRYDSLERVAPLMDLRHELYNMKLQRRIDDVFATTHNRTQMIMGIVWTCVEWVVAVATAPFPVLSLGTGLLLAFKDAMLALEAYVQGDNDAALQHLIGYLLNAGGALFTDLRPALGSIKAFSKRIRPSLQGTPASQAIAQTRSLQTPLPSREHMQPVLFRGDWYWAPATPDPLGRFLLFRLDPASGQLRSTARLVEKTTDGWRRSGVVGGAPKYEKLPDTYNALKPYEIDAHHWRDVERLLKPDFRRSLISDDPVLPRLYFVDKHREHMAPIHQAYLKQVDTLSRDAEAFFSASRPSVARPSLPPLASDAAHPQILDALFKHSDGLVLGEVSESIASKQFLIDNMGVLARQGVKRLYIEHLPNDVFREKLHKLNTKGSSRHIEKHLGSVDRTFNLAGGSAPSYLNLMKTARKHGIELKALDAATSYDLTHAFHIIENAKAPPRANALRNFYSHKAISADLADQPGTRWVALVEHSRVRTSEQIPGLADLNNAIGLRIDDVATDSAVGIWSDPVDFRLRLKTTYQPAARPPSPTLPPPLVPTVAALPEPAHFNTFDVAPALREQLRKLQMMRRGLDSNYTLALPEAQAAYTAFIETRRRLLTTADEFFSDYTAPARPSLPDPTLLRTEKDFIEQAYAYSSGLVIGEAHASESAKKFFIEHMADLKKQGVQTLYFEHLQTDLHQLELSAFNQTATLADSLKAFVQSQDLGQMRFYDGKTVNYTGPYTYTNVLQAANKYGIRVQAIDCAASYNLKGLKRTSAPLGDPDALRNVMFSYFASRVIAADQAARGAHKWVAFVGSAHTDTYLGIPGLAPIHGVLSLHIRDSATHLAKGIEPGSWQVFSETKWRALRSDFVLNMGFERIKAPEPFVPLDRSRLRDTGHFLIERPTPEQTNLLHKSNSGQVVSTPIQMDDTGHFFIDRWEALKDQRFLSQDSLIHALRFVIQLTPAP</sequence>
<proteinExistence type="predicted"/>
<organism evidence="1 2">
    <name type="scientific">Pseudomonas fluorescens</name>
    <dbReference type="NCBI Taxonomy" id="294"/>
    <lineage>
        <taxon>Bacteria</taxon>
        <taxon>Pseudomonadati</taxon>
        <taxon>Pseudomonadota</taxon>
        <taxon>Gammaproteobacteria</taxon>
        <taxon>Pseudomonadales</taxon>
        <taxon>Pseudomonadaceae</taxon>
        <taxon>Pseudomonas</taxon>
    </lineage>
</organism>
<dbReference type="EMBL" id="SPVI01000018">
    <property type="protein sequence ID" value="TFW40773.1"/>
    <property type="molecule type" value="Genomic_DNA"/>
</dbReference>
<accession>A0A4Y9T8Q6</accession>
<evidence type="ECO:0000313" key="1">
    <source>
        <dbReference type="EMBL" id="TFW40773.1"/>
    </source>
</evidence>
<dbReference type="Gene3D" id="3.40.50.11550">
    <property type="match status" value="2"/>
</dbReference>
<dbReference type="SUPFAM" id="SSF159501">
    <property type="entry name" value="EreA/ChaN-like"/>
    <property type="match status" value="2"/>
</dbReference>
<dbReference type="CDD" id="cd14729">
    <property type="entry name" value="RtxA-like"/>
    <property type="match status" value="2"/>
</dbReference>
<dbReference type="RefSeq" id="WP_135196881.1">
    <property type="nucleotide sequence ID" value="NZ_SPVI01000018.1"/>
</dbReference>
<reference evidence="1 2" key="1">
    <citation type="submission" date="2019-03" db="EMBL/GenBank/DDBJ databases">
        <title>Biocontrol and xenobiotic degradation properties of endophytic Pseudomonas fluorescens strain BRZ63.</title>
        <authorList>
            <person name="Chlebek D.A."/>
            <person name="Pinski A."/>
            <person name="Zur J.P."/>
            <person name="Michalska J."/>
            <person name="Hupert-Kocurek K.T."/>
        </authorList>
    </citation>
    <scope>NUCLEOTIDE SEQUENCE [LARGE SCALE GENOMIC DNA]</scope>
    <source>
        <strain evidence="1 2">BRZ63</strain>
    </source>
</reference>
<gene>
    <name evidence="1" type="ORF">E4T65_24355</name>
</gene>
<evidence type="ECO:0000313" key="2">
    <source>
        <dbReference type="Proteomes" id="UP000297322"/>
    </source>
</evidence>
<protein>
    <submittedName>
        <fullName evidence="1">Toxin</fullName>
    </submittedName>
</protein>
<dbReference type="Proteomes" id="UP000297322">
    <property type="component" value="Unassembled WGS sequence"/>
</dbReference>
<comment type="caution">
    <text evidence="1">The sequence shown here is derived from an EMBL/GenBank/DDBJ whole genome shotgun (WGS) entry which is preliminary data.</text>
</comment>